<dbReference type="InterPro" id="IPR008964">
    <property type="entry name" value="Invasin/intimin_cell_adhesion"/>
</dbReference>
<gene>
    <name evidence="5" type="ORF">C4532_09625</name>
</gene>
<dbReference type="PANTHER" id="PTHR30404">
    <property type="entry name" value="N-ACETYLMURAMOYL-L-ALANINE AMIDASE"/>
    <property type="match status" value="1"/>
</dbReference>
<dbReference type="CDD" id="cd02696">
    <property type="entry name" value="MurNAc-LAA"/>
    <property type="match status" value="2"/>
</dbReference>
<evidence type="ECO:0000256" key="1">
    <source>
        <dbReference type="ARBA" id="ARBA00001561"/>
    </source>
</evidence>
<reference evidence="5 6" key="1">
    <citation type="journal article" date="2017" name="ISME J.">
        <title>Energy and carbon metabolisms in a deep terrestrial subsurface fluid microbial community.</title>
        <authorList>
            <person name="Momper L."/>
            <person name="Jungbluth S.P."/>
            <person name="Lee M.D."/>
            <person name="Amend J.P."/>
        </authorList>
    </citation>
    <scope>NUCLEOTIDE SEQUENCE [LARGE SCALE GENOMIC DNA]</scope>
    <source>
        <strain evidence="5">SURF_17</strain>
    </source>
</reference>
<protein>
    <recommendedName>
        <fullName evidence="2">N-acetylmuramoyl-L-alanine amidase</fullName>
        <ecNumber evidence="2">3.5.1.28</ecNumber>
    </recommendedName>
</protein>
<accession>A0A419EYT3</accession>
<dbReference type="InterPro" id="IPR002508">
    <property type="entry name" value="MurNAc-LAA_cat"/>
</dbReference>
<dbReference type="PROSITE" id="PS51257">
    <property type="entry name" value="PROKAR_LIPOPROTEIN"/>
    <property type="match status" value="1"/>
</dbReference>
<dbReference type="Proteomes" id="UP000285961">
    <property type="component" value="Unassembled WGS sequence"/>
</dbReference>
<dbReference type="Gene3D" id="2.60.40.10">
    <property type="entry name" value="Immunoglobulins"/>
    <property type="match status" value="1"/>
</dbReference>
<sequence length="743" mass="79459">MKRTMNSSRWFVRIVFLIVFAACMCLISAGCARPPYVAPAPQPFDYGQFVLRLPSPEVELDALRGKRIVIDPGHGGSFAGAVGPNNLREADVNLGVALQLWGMLTQAGAEAYLTRTDDSNVYKGDNLTLKKDLHARAEFAGAQNADLFLSLHHNADVLPGAKKNSLETYFKMGDPGPSLDAARCIHRQLALSLGEKDNVILPGNFHVLRENPTTAILGEPSYISHPANAFRLGLAPMQRVEAQAYFFGIAEYFSKGVPRIVDMSPEGTVIDTSRPFLTARVEPDRDVPTDPSSILMLIDDEPVDARFDAKTARITYLPRKRLSNGTHVAQVFLRNTNGNAARPQQWEFAVSMAPAYLVLEPGFTSARPGSAAPIRISARVFDTDLVPVADGTSVEFHATSGMLSPATSSTIAGEATTYFTPLRDSSPQEVTVSATASGLTHSVTLTLTDDAPEFVAANVFDAKTGAPLEGALAMADGEPIDYTDRAGYFAVDFAGIGATPVTFSRKGYIAQTASLSKSSGATHVKLEPVANGVLFGQKIALDPQFGGHEKGAIGPTGVRASDLNMLVAQYLTRLLEDSGASVVLTRTSDETATALQRVETAEAFGAQWFISIGHGKETEYQTLEPEGTATNLAAPCANVLYYPTSEEGKRLAQAVANTMRSLGIAETVFLEPNNDFVLTHTSSPAIRVICPSPSVAEVEEKLRNPNAARKEAHAIYLGILANFGFKEGVPAGIDVGQPKKSSG</sequence>
<dbReference type="EMBL" id="QZKI01000072">
    <property type="protein sequence ID" value="RJP70160.1"/>
    <property type="molecule type" value="Genomic_DNA"/>
</dbReference>
<dbReference type="SUPFAM" id="SSF49373">
    <property type="entry name" value="Invasin/intimin cell-adhesion fragments"/>
    <property type="match status" value="1"/>
</dbReference>
<organism evidence="5 6">
    <name type="scientific">Candidatus Abyssobacteria bacterium SURF_17</name>
    <dbReference type="NCBI Taxonomy" id="2093361"/>
    <lineage>
        <taxon>Bacteria</taxon>
        <taxon>Pseudomonadati</taxon>
        <taxon>Candidatus Hydrogenedentota</taxon>
        <taxon>Candidatus Abyssobacteria</taxon>
    </lineage>
</organism>
<name>A0A419EYT3_9BACT</name>
<dbReference type="InterPro" id="IPR013783">
    <property type="entry name" value="Ig-like_fold"/>
</dbReference>
<keyword evidence="3" id="KW-0378">Hydrolase</keyword>
<comment type="caution">
    <text evidence="5">The sequence shown here is derived from an EMBL/GenBank/DDBJ whole genome shotgun (WGS) entry which is preliminary data.</text>
</comment>
<dbReference type="GO" id="GO:0030288">
    <property type="term" value="C:outer membrane-bounded periplasmic space"/>
    <property type="evidence" value="ECO:0007669"/>
    <property type="project" value="TreeGrafter"/>
</dbReference>
<proteinExistence type="predicted"/>
<dbReference type="Pfam" id="PF01520">
    <property type="entry name" value="Amidase_3"/>
    <property type="match status" value="2"/>
</dbReference>
<feature type="domain" description="MurNAc-LAA" evidence="4">
    <location>
        <begin position="137"/>
        <end position="250"/>
    </location>
</feature>
<dbReference type="InterPro" id="IPR050695">
    <property type="entry name" value="N-acetylmuramoyl_amidase_3"/>
</dbReference>
<dbReference type="SUPFAM" id="SSF53187">
    <property type="entry name" value="Zn-dependent exopeptidases"/>
    <property type="match status" value="2"/>
</dbReference>
<evidence type="ECO:0000259" key="4">
    <source>
        <dbReference type="SMART" id="SM00646"/>
    </source>
</evidence>
<evidence type="ECO:0000313" key="5">
    <source>
        <dbReference type="EMBL" id="RJP70160.1"/>
    </source>
</evidence>
<evidence type="ECO:0000313" key="6">
    <source>
        <dbReference type="Proteomes" id="UP000285961"/>
    </source>
</evidence>
<dbReference type="EC" id="3.5.1.28" evidence="2"/>
<dbReference type="AlphaFoldDB" id="A0A419EYT3"/>
<evidence type="ECO:0000256" key="2">
    <source>
        <dbReference type="ARBA" id="ARBA00011901"/>
    </source>
</evidence>
<dbReference type="PANTHER" id="PTHR30404:SF0">
    <property type="entry name" value="N-ACETYLMURAMOYL-L-ALANINE AMIDASE AMIC"/>
    <property type="match status" value="1"/>
</dbReference>
<dbReference type="SMART" id="SM00646">
    <property type="entry name" value="Ami_3"/>
    <property type="match status" value="1"/>
</dbReference>
<dbReference type="GO" id="GO:0008745">
    <property type="term" value="F:N-acetylmuramoyl-L-alanine amidase activity"/>
    <property type="evidence" value="ECO:0007669"/>
    <property type="project" value="UniProtKB-EC"/>
</dbReference>
<dbReference type="GO" id="GO:0009253">
    <property type="term" value="P:peptidoglycan catabolic process"/>
    <property type="evidence" value="ECO:0007669"/>
    <property type="project" value="InterPro"/>
</dbReference>
<comment type="catalytic activity">
    <reaction evidence="1">
        <text>Hydrolyzes the link between N-acetylmuramoyl residues and L-amino acid residues in certain cell-wall glycopeptides.</text>
        <dbReference type="EC" id="3.5.1.28"/>
    </reaction>
</comment>
<evidence type="ECO:0000256" key="3">
    <source>
        <dbReference type="ARBA" id="ARBA00022801"/>
    </source>
</evidence>
<dbReference type="Gene3D" id="3.40.630.40">
    <property type="entry name" value="Zn-dependent exopeptidases"/>
    <property type="match status" value="2"/>
</dbReference>